<dbReference type="Proteomes" id="UP001174909">
    <property type="component" value="Unassembled WGS sequence"/>
</dbReference>
<dbReference type="AlphaFoldDB" id="A0AA35RCQ2"/>
<evidence type="ECO:0000313" key="1">
    <source>
        <dbReference type="EMBL" id="CAI8009059.1"/>
    </source>
</evidence>
<organism evidence="1 2">
    <name type="scientific">Geodia barretti</name>
    <name type="common">Barrett's horny sponge</name>
    <dbReference type="NCBI Taxonomy" id="519541"/>
    <lineage>
        <taxon>Eukaryota</taxon>
        <taxon>Metazoa</taxon>
        <taxon>Porifera</taxon>
        <taxon>Demospongiae</taxon>
        <taxon>Heteroscleromorpha</taxon>
        <taxon>Tetractinellida</taxon>
        <taxon>Astrophorina</taxon>
        <taxon>Geodiidae</taxon>
        <taxon>Geodia</taxon>
    </lineage>
</organism>
<keyword evidence="2" id="KW-1185">Reference proteome</keyword>
<name>A0AA35RCQ2_GEOBA</name>
<reference evidence="1" key="1">
    <citation type="submission" date="2023-03" db="EMBL/GenBank/DDBJ databases">
        <authorList>
            <person name="Steffen K."/>
            <person name="Cardenas P."/>
        </authorList>
    </citation>
    <scope>NUCLEOTIDE SEQUENCE</scope>
</reference>
<protein>
    <submittedName>
        <fullName evidence="1">Uncharacterized protein</fullName>
    </submittedName>
</protein>
<feature type="non-terminal residue" evidence="1">
    <location>
        <position position="1"/>
    </location>
</feature>
<accession>A0AA35RCQ2</accession>
<gene>
    <name evidence="1" type="ORF">GBAR_LOCUS6137</name>
</gene>
<comment type="caution">
    <text evidence="1">The sequence shown here is derived from an EMBL/GenBank/DDBJ whole genome shotgun (WGS) entry which is preliminary data.</text>
</comment>
<sequence>MYQGFERFDIKIVLEVTIPSLTEEPTDMSAQPRLQDSVAQTIFDAGTKIIYSNV</sequence>
<evidence type="ECO:0000313" key="2">
    <source>
        <dbReference type="Proteomes" id="UP001174909"/>
    </source>
</evidence>
<proteinExistence type="predicted"/>
<dbReference type="EMBL" id="CASHTH010000919">
    <property type="protein sequence ID" value="CAI8009059.1"/>
    <property type="molecule type" value="Genomic_DNA"/>
</dbReference>